<proteinExistence type="predicted"/>
<dbReference type="RefSeq" id="WP_118271927.1">
    <property type="nucleotide sequence ID" value="NZ_JAQECN010000015.1"/>
</dbReference>
<reference evidence="1 2" key="1">
    <citation type="submission" date="2018-08" db="EMBL/GenBank/DDBJ databases">
        <title>A genome reference for cultivated species of the human gut microbiota.</title>
        <authorList>
            <person name="Zou Y."/>
            <person name="Xue W."/>
            <person name="Luo G."/>
        </authorList>
    </citation>
    <scope>NUCLEOTIDE SEQUENCE [LARGE SCALE GENOMIC DNA]</scope>
    <source>
        <strain evidence="1 2">AM30-5LB</strain>
    </source>
</reference>
<dbReference type="EMBL" id="QSJI01000003">
    <property type="protein sequence ID" value="RHD56077.1"/>
    <property type="molecule type" value="Genomic_DNA"/>
</dbReference>
<accession>A0A414FXC3</accession>
<sequence>MASNKRSARAKQRAAFEARFDGNAMGDLFTREREREDRLDAEHEAALRRKACESKNRYSSKAEAENAISACAEHGRRGLSAYRCPYCNGWHLTSHPR</sequence>
<comment type="caution">
    <text evidence="1">The sequence shown here is derived from an EMBL/GenBank/DDBJ whole genome shotgun (WGS) entry which is preliminary data.</text>
</comment>
<dbReference type="AlphaFoldDB" id="A0A414FXC3"/>
<name>A0A414FXC3_9ACTN</name>
<gene>
    <name evidence="1" type="ORF">DW787_05195</name>
</gene>
<dbReference type="Proteomes" id="UP000286050">
    <property type="component" value="Unassembled WGS sequence"/>
</dbReference>
<organism evidence="1 2">
    <name type="scientific">Collinsella intestinalis</name>
    <dbReference type="NCBI Taxonomy" id="147207"/>
    <lineage>
        <taxon>Bacteria</taxon>
        <taxon>Bacillati</taxon>
        <taxon>Actinomycetota</taxon>
        <taxon>Coriobacteriia</taxon>
        <taxon>Coriobacteriales</taxon>
        <taxon>Coriobacteriaceae</taxon>
        <taxon>Collinsella</taxon>
    </lineage>
</organism>
<evidence type="ECO:0000313" key="1">
    <source>
        <dbReference type="EMBL" id="RHD56077.1"/>
    </source>
</evidence>
<evidence type="ECO:0000313" key="2">
    <source>
        <dbReference type="Proteomes" id="UP000286050"/>
    </source>
</evidence>
<protein>
    <submittedName>
        <fullName evidence="1">Uncharacterized protein</fullName>
    </submittedName>
</protein>